<keyword evidence="4" id="KW-1185">Reference proteome</keyword>
<evidence type="ECO:0000259" key="1">
    <source>
        <dbReference type="Pfam" id="PF02829"/>
    </source>
</evidence>
<sequence>MRESKIKANERREHILTLLRQAVHPLKGSALAEQMSVTRQVIVGDISLLKAAGEPIIATSQGYVYMADSKDQLPYKKMIVCQHGKDQVREELNILVDHGVHVMDVIVEHPVYGDITASLGLSTRKDVERFLERIETTGATFLSDLTSGIHTHTIAAREEESLQGAVNELAAKGILLES</sequence>
<comment type="caution">
    <text evidence="3">The sequence shown here is derived from an EMBL/GenBank/DDBJ whole genome shotgun (WGS) entry which is preliminary data.</text>
</comment>
<dbReference type="SUPFAM" id="SSF46785">
    <property type="entry name" value="Winged helix' DNA-binding domain"/>
    <property type="match status" value="1"/>
</dbReference>
<dbReference type="PANTHER" id="PTHR40068:SF1">
    <property type="entry name" value="TRANSCRIPTION REPRESSOR NIAR-RELATED"/>
    <property type="match status" value="1"/>
</dbReference>
<evidence type="ECO:0000313" key="3">
    <source>
        <dbReference type="EMBL" id="MFC7319476.1"/>
    </source>
</evidence>
<dbReference type="Gene3D" id="1.10.10.10">
    <property type="entry name" value="Winged helix-like DNA-binding domain superfamily/Winged helix DNA-binding domain"/>
    <property type="match status" value="1"/>
</dbReference>
<dbReference type="InterPro" id="IPR035922">
    <property type="entry name" value="3H_dom_sf"/>
</dbReference>
<protein>
    <submittedName>
        <fullName evidence="3">Transcription repressor NadR</fullName>
    </submittedName>
</protein>
<dbReference type="RefSeq" id="WP_289216221.1">
    <property type="nucleotide sequence ID" value="NZ_JAPVRC010000005.1"/>
</dbReference>
<dbReference type="InterPro" id="IPR036390">
    <property type="entry name" value="WH_DNA-bd_sf"/>
</dbReference>
<feature type="domain" description="Helix-turn-helix type 11" evidence="2">
    <location>
        <begin position="11"/>
        <end position="63"/>
    </location>
</feature>
<dbReference type="Pfam" id="PF08279">
    <property type="entry name" value="HTH_11"/>
    <property type="match status" value="1"/>
</dbReference>
<dbReference type="PIRSF" id="PIRSF037847">
    <property type="entry name" value="NiaR"/>
    <property type="match status" value="1"/>
</dbReference>
<dbReference type="InterPro" id="IPR013196">
    <property type="entry name" value="HTH_11"/>
</dbReference>
<dbReference type="PANTHER" id="PTHR40068">
    <property type="entry name" value="TRANSCRIPTION REPRESSOR NIAR-RELATED"/>
    <property type="match status" value="1"/>
</dbReference>
<feature type="domain" description="3H" evidence="1">
    <location>
        <begin position="79"/>
        <end position="175"/>
    </location>
</feature>
<proteinExistence type="predicted"/>
<evidence type="ECO:0000313" key="4">
    <source>
        <dbReference type="Proteomes" id="UP001596494"/>
    </source>
</evidence>
<dbReference type="InterPro" id="IPR026043">
    <property type="entry name" value="NadR"/>
</dbReference>
<dbReference type="Pfam" id="PF02829">
    <property type="entry name" value="3H"/>
    <property type="match status" value="1"/>
</dbReference>
<accession>A0ABW2JZY4</accession>
<gene>
    <name evidence="3" type="ORF">ACFQMN_01085</name>
</gene>
<organism evidence="3 4">
    <name type="scientific">Halobacillus campisalis</name>
    <dbReference type="NCBI Taxonomy" id="435909"/>
    <lineage>
        <taxon>Bacteria</taxon>
        <taxon>Bacillati</taxon>
        <taxon>Bacillota</taxon>
        <taxon>Bacilli</taxon>
        <taxon>Bacillales</taxon>
        <taxon>Bacillaceae</taxon>
        <taxon>Halobacillus</taxon>
    </lineage>
</organism>
<dbReference type="Gene3D" id="3.30.1340.20">
    <property type="entry name" value="3H domain"/>
    <property type="match status" value="1"/>
</dbReference>
<dbReference type="InterPro" id="IPR004173">
    <property type="entry name" value="3H_domain"/>
</dbReference>
<dbReference type="EMBL" id="JBHTBY010000001">
    <property type="protein sequence ID" value="MFC7319476.1"/>
    <property type="molecule type" value="Genomic_DNA"/>
</dbReference>
<evidence type="ECO:0000259" key="2">
    <source>
        <dbReference type="Pfam" id="PF08279"/>
    </source>
</evidence>
<dbReference type="InterPro" id="IPR036388">
    <property type="entry name" value="WH-like_DNA-bd_sf"/>
</dbReference>
<dbReference type="SUPFAM" id="SSF75500">
    <property type="entry name" value="Putative transcriptional regulator TM1602, C-terminal domain"/>
    <property type="match status" value="1"/>
</dbReference>
<name>A0ABW2JZY4_9BACI</name>
<dbReference type="Proteomes" id="UP001596494">
    <property type="component" value="Unassembled WGS sequence"/>
</dbReference>
<reference evidence="4" key="1">
    <citation type="journal article" date="2019" name="Int. J. Syst. Evol. Microbiol.">
        <title>The Global Catalogue of Microorganisms (GCM) 10K type strain sequencing project: providing services to taxonomists for standard genome sequencing and annotation.</title>
        <authorList>
            <consortium name="The Broad Institute Genomics Platform"/>
            <consortium name="The Broad Institute Genome Sequencing Center for Infectious Disease"/>
            <person name="Wu L."/>
            <person name="Ma J."/>
        </authorList>
    </citation>
    <scope>NUCLEOTIDE SEQUENCE [LARGE SCALE GENOMIC DNA]</scope>
    <source>
        <strain evidence="4">CCUG 73951</strain>
    </source>
</reference>